<evidence type="ECO:0000313" key="5">
    <source>
        <dbReference type="EMBL" id="MBV7390685.1"/>
    </source>
</evidence>
<dbReference type="InterPro" id="IPR018060">
    <property type="entry name" value="HTH_AraC"/>
</dbReference>
<dbReference type="SMART" id="SM00342">
    <property type="entry name" value="HTH_ARAC"/>
    <property type="match status" value="1"/>
</dbReference>
<dbReference type="Pfam" id="PF20240">
    <property type="entry name" value="DUF6597"/>
    <property type="match status" value="1"/>
</dbReference>
<name>A0ABS6TCP9_9ENTE</name>
<keyword evidence="1" id="KW-0805">Transcription regulation</keyword>
<dbReference type="Pfam" id="PF12833">
    <property type="entry name" value="HTH_18"/>
    <property type="match status" value="1"/>
</dbReference>
<evidence type="ECO:0000256" key="1">
    <source>
        <dbReference type="ARBA" id="ARBA00023015"/>
    </source>
</evidence>
<proteinExistence type="predicted"/>
<keyword evidence="6" id="KW-1185">Reference proteome</keyword>
<evidence type="ECO:0000259" key="4">
    <source>
        <dbReference type="PROSITE" id="PS01124"/>
    </source>
</evidence>
<dbReference type="RefSeq" id="WP_218325742.1">
    <property type="nucleotide sequence ID" value="NZ_JAHUZB010000003.1"/>
</dbReference>
<dbReference type="PANTHER" id="PTHR46796">
    <property type="entry name" value="HTH-TYPE TRANSCRIPTIONAL ACTIVATOR RHAS-RELATED"/>
    <property type="match status" value="1"/>
</dbReference>
<organism evidence="5 6">
    <name type="scientific">Enterococcus alishanensis</name>
    <dbReference type="NCBI Taxonomy" id="1303817"/>
    <lineage>
        <taxon>Bacteria</taxon>
        <taxon>Bacillati</taxon>
        <taxon>Bacillota</taxon>
        <taxon>Bacilli</taxon>
        <taxon>Lactobacillales</taxon>
        <taxon>Enterococcaceae</taxon>
        <taxon>Enterococcus</taxon>
    </lineage>
</organism>
<protein>
    <submittedName>
        <fullName evidence="5">AraC family transcriptional regulator</fullName>
    </submittedName>
</protein>
<accession>A0ABS6TCP9</accession>
<gene>
    <name evidence="5" type="ORF">KUA55_08340</name>
</gene>
<comment type="caution">
    <text evidence="5">The sequence shown here is derived from an EMBL/GenBank/DDBJ whole genome shotgun (WGS) entry which is preliminary data.</text>
</comment>
<evidence type="ECO:0000256" key="2">
    <source>
        <dbReference type="ARBA" id="ARBA00023125"/>
    </source>
</evidence>
<dbReference type="InterPro" id="IPR046532">
    <property type="entry name" value="DUF6597"/>
</dbReference>
<sequence length="257" mass="29804">MYYPIQIPYILDLSFQKHIKYSETVIDELSDFIICYWDMISLTDEALYLENIIILDGCIDLVVDFEAKVIGFSGMTSTDFHFPIHLPAKFMGLRLMPNAFHQLTGRKPQDALDKLLPIAEIYTDFDCDLFFSLSFEEAREYLIGFISNKMDGFVPDTYSKLFSKFSQDPPSSVSEVCQILNLSQSQCQRNFIKHYGLTPKVVLSILRFQKAITILTSTKSRPSDVLEFVRYYDQSHFINDFKRNIGLTPLELISRYQ</sequence>
<dbReference type="EMBL" id="JAHUZB010000003">
    <property type="protein sequence ID" value="MBV7390685.1"/>
    <property type="molecule type" value="Genomic_DNA"/>
</dbReference>
<evidence type="ECO:0000313" key="6">
    <source>
        <dbReference type="Proteomes" id="UP000774130"/>
    </source>
</evidence>
<dbReference type="PANTHER" id="PTHR46796:SF13">
    <property type="entry name" value="HTH-TYPE TRANSCRIPTIONAL ACTIVATOR RHAS"/>
    <property type="match status" value="1"/>
</dbReference>
<dbReference type="Proteomes" id="UP000774130">
    <property type="component" value="Unassembled WGS sequence"/>
</dbReference>
<dbReference type="InterPro" id="IPR050204">
    <property type="entry name" value="AraC_XylS_family_regulators"/>
</dbReference>
<dbReference type="PROSITE" id="PS01124">
    <property type="entry name" value="HTH_ARAC_FAMILY_2"/>
    <property type="match status" value="1"/>
</dbReference>
<evidence type="ECO:0000256" key="3">
    <source>
        <dbReference type="ARBA" id="ARBA00023163"/>
    </source>
</evidence>
<keyword evidence="2" id="KW-0238">DNA-binding</keyword>
<feature type="domain" description="HTH araC/xylS-type" evidence="4">
    <location>
        <begin position="155"/>
        <end position="255"/>
    </location>
</feature>
<reference evidence="5 6" key="1">
    <citation type="submission" date="2021-06" db="EMBL/GenBank/DDBJ databases">
        <title>Enterococcus alishanensis sp. nov., a novel lactic acid bacterium isolated from fresh coffee beans.</title>
        <authorList>
            <person name="Chen Y.-S."/>
        </authorList>
    </citation>
    <scope>NUCLEOTIDE SEQUENCE [LARGE SCALE GENOMIC DNA]</scope>
    <source>
        <strain evidence="5 6">ALS3</strain>
    </source>
</reference>
<keyword evidence="3" id="KW-0804">Transcription</keyword>